<feature type="transmembrane region" description="Helical" evidence="2">
    <location>
        <begin position="39"/>
        <end position="64"/>
    </location>
</feature>
<name>A0AAU8G7G6_9MICO</name>
<proteinExistence type="predicted"/>
<evidence type="ECO:0000256" key="2">
    <source>
        <dbReference type="SAM" id="Phobius"/>
    </source>
</evidence>
<sequence length="335" mass="33406">MSEYPPTQPYPPAPGPQFPPAQQPYGAPPVKNSLATASLVLGIVSLFASLLFVPAVVGVVLGIVGLQRAGRTTPPVGKGKAITGIVLSGVGLLVGIGLVNAIAGGGDAGPDDAATSITQDADAGEEQPADDAGAPAEEPAAEPVEEETPPPPPADPFVEAYGTFEPVTTSGAGKSVVTLPAGVTAAMVTAQHTGQSNFALNVLDAANQPTGDLLVNTIGNYSGTTAYGMHALGGDPVSLQVEADGKWTITIAPLATAPELAAPYQGAGDGVFRYLGGAAQWTFTHAGSSNFAVFQHGGIIPGLLVNEIGQFQGTVPVSAGPSIVTVTADGAWTVS</sequence>
<feature type="domain" description="DUF4190" evidence="3">
    <location>
        <begin position="34"/>
        <end position="96"/>
    </location>
</feature>
<dbReference type="EMBL" id="CP159290">
    <property type="protein sequence ID" value="XCH31983.1"/>
    <property type="molecule type" value="Genomic_DNA"/>
</dbReference>
<keyword evidence="2" id="KW-1133">Transmembrane helix</keyword>
<dbReference type="InterPro" id="IPR025241">
    <property type="entry name" value="DUF4190"/>
</dbReference>
<organism evidence="4">
    <name type="scientific">Cellulosimicrobium sp. ES-005</name>
    <dbReference type="NCBI Taxonomy" id="3163031"/>
    <lineage>
        <taxon>Bacteria</taxon>
        <taxon>Bacillati</taxon>
        <taxon>Actinomycetota</taxon>
        <taxon>Actinomycetes</taxon>
        <taxon>Micrococcales</taxon>
        <taxon>Promicromonosporaceae</taxon>
        <taxon>Cellulosimicrobium</taxon>
    </lineage>
</organism>
<evidence type="ECO:0000313" key="4">
    <source>
        <dbReference type="EMBL" id="XCH31983.1"/>
    </source>
</evidence>
<feature type="compositionally biased region" description="Pro residues" evidence="1">
    <location>
        <begin position="1"/>
        <end position="22"/>
    </location>
</feature>
<accession>A0AAU8G7G6</accession>
<dbReference type="AlphaFoldDB" id="A0AAU8G7G6"/>
<dbReference type="Pfam" id="PF13828">
    <property type="entry name" value="DUF4190"/>
    <property type="match status" value="1"/>
</dbReference>
<feature type="region of interest" description="Disordered" evidence="1">
    <location>
        <begin position="121"/>
        <end position="160"/>
    </location>
</feature>
<keyword evidence="2" id="KW-0812">Transmembrane</keyword>
<feature type="transmembrane region" description="Helical" evidence="2">
    <location>
        <begin position="85"/>
        <end position="103"/>
    </location>
</feature>
<feature type="region of interest" description="Disordered" evidence="1">
    <location>
        <begin position="1"/>
        <end position="25"/>
    </location>
</feature>
<evidence type="ECO:0000259" key="3">
    <source>
        <dbReference type="Pfam" id="PF13828"/>
    </source>
</evidence>
<evidence type="ECO:0000256" key="1">
    <source>
        <dbReference type="SAM" id="MobiDB-lite"/>
    </source>
</evidence>
<reference evidence="4" key="1">
    <citation type="submission" date="2024-06" db="EMBL/GenBank/DDBJ databases">
        <title>Complete genome sequence of the cellulolytic actinobacterium, Cellulosimicrobium ES-005.</title>
        <authorList>
            <person name="Matthews C.T."/>
            <person name="Underwood K.D."/>
            <person name="Ghanchi K.M."/>
            <person name="Fields S.D."/>
            <person name="Gardner S.G."/>
        </authorList>
    </citation>
    <scope>NUCLEOTIDE SEQUENCE</scope>
    <source>
        <strain evidence="4">ES-005</strain>
    </source>
</reference>
<gene>
    <name evidence="4" type="ORF">ABRQ22_10025</name>
</gene>
<keyword evidence="2" id="KW-0472">Membrane</keyword>
<protein>
    <submittedName>
        <fullName evidence="4">DUF4190 domain-containing protein</fullName>
    </submittedName>
</protein>
<dbReference type="RefSeq" id="WP_353709407.1">
    <property type="nucleotide sequence ID" value="NZ_CP159290.1"/>
</dbReference>
<feature type="compositionally biased region" description="Acidic residues" evidence="1">
    <location>
        <begin position="139"/>
        <end position="148"/>
    </location>
</feature>